<comment type="caution">
    <text evidence="1">The sequence shown here is derived from an EMBL/GenBank/DDBJ whole genome shotgun (WGS) entry which is preliminary data.</text>
</comment>
<proteinExistence type="predicted"/>
<evidence type="ECO:0000313" key="1">
    <source>
        <dbReference type="EMBL" id="KAJ9095049.1"/>
    </source>
</evidence>
<dbReference type="Proteomes" id="UP001241377">
    <property type="component" value="Unassembled WGS sequence"/>
</dbReference>
<sequence length="619" mass="68439">MNRSTTRPDIPDALDAIETMPHQLAHRDAARPDTIDHYPGALLEAEQAAQRAHLKGLDAEQAQAASGTVNLLHRYGGSGKDNVVLVPAPTADPQDPLNLPQWRRIAVIVMLQIFASFGQSAVSAFASIIPFLEDEYVLQEGKNDQDLLNLSVMPTLTQGLSNLVLVPLALAIGRRPVYLFANVIFLLAVILAANCTSYDQHLAYRLMMGCSVGVGQSLVPLMVTESFFLHQRATCLSYSGAVNSLFGLVWGMFVPNVVGAIGWRNLYYVDAGIAGAAFLCGIFLMPETQYDRPLEAYNGMGYGKTLPVSEPEIDDEKKYAGDKRVEDVHVEYVGQQDDAPRLIQITSLTRPDVDNDNFLRRTWLTDLRPFQRKFNFVLGLTTFKHALQLLLFPNVLLLCALNFWFLTMTIVHSATYPRVLIGPPNGWKRDNVGFIQAGAVMDILLTVPFVGLLSDFLIKYFAKKRKGVHEPEVRVLPMFFPATMGFTAMILHGYQQAYPARVHWFAQVYIFGALNFSFSAVSIASQNVLLDSYPTRGAATLIIVNTFRGAMAFAFMSSFSKTLADLGGPFPAWSAFGGIAAALLLVCIGLFFYGKRIRLFTLRFVVDKADQQGGRMNDL</sequence>
<evidence type="ECO:0000313" key="2">
    <source>
        <dbReference type="Proteomes" id="UP001241377"/>
    </source>
</evidence>
<reference evidence="1" key="1">
    <citation type="submission" date="2023-04" db="EMBL/GenBank/DDBJ databases">
        <title>Draft Genome sequencing of Naganishia species isolated from polar environments using Oxford Nanopore Technology.</title>
        <authorList>
            <person name="Leo P."/>
            <person name="Venkateswaran K."/>
        </authorList>
    </citation>
    <scope>NUCLEOTIDE SEQUENCE</scope>
    <source>
        <strain evidence="1">MNA-CCFEE 5261</strain>
    </source>
</reference>
<keyword evidence="2" id="KW-1185">Reference proteome</keyword>
<name>A0ACC2V6Q6_9TREE</name>
<gene>
    <name evidence="1" type="ORF">QFC19_007729</name>
</gene>
<organism evidence="1 2">
    <name type="scientific">Naganishia cerealis</name>
    <dbReference type="NCBI Taxonomy" id="610337"/>
    <lineage>
        <taxon>Eukaryota</taxon>
        <taxon>Fungi</taxon>
        <taxon>Dikarya</taxon>
        <taxon>Basidiomycota</taxon>
        <taxon>Agaricomycotina</taxon>
        <taxon>Tremellomycetes</taxon>
        <taxon>Filobasidiales</taxon>
        <taxon>Filobasidiaceae</taxon>
        <taxon>Naganishia</taxon>
    </lineage>
</organism>
<protein>
    <submittedName>
        <fullName evidence="1">Uncharacterized protein</fullName>
    </submittedName>
</protein>
<dbReference type="EMBL" id="JASBWR010000105">
    <property type="protein sequence ID" value="KAJ9095049.1"/>
    <property type="molecule type" value="Genomic_DNA"/>
</dbReference>
<accession>A0ACC2V6Q6</accession>